<protein>
    <submittedName>
        <fullName evidence="7">3-hydroxyisobutyrate dehydrogenase</fullName>
        <ecNumber evidence="7">1.1.1.31</ecNumber>
    </submittedName>
</protein>
<dbReference type="GO" id="GO:0050661">
    <property type="term" value="F:NADP binding"/>
    <property type="evidence" value="ECO:0007669"/>
    <property type="project" value="InterPro"/>
</dbReference>
<feature type="domain" description="6-phosphogluconate dehydrogenase NADP-binding" evidence="5">
    <location>
        <begin position="6"/>
        <end position="157"/>
    </location>
</feature>
<dbReference type="InterPro" id="IPR029154">
    <property type="entry name" value="HIBADH-like_NADP-bd"/>
</dbReference>
<accession>A0A840IHM5</accession>
<dbReference type="PIRSF" id="PIRSF000103">
    <property type="entry name" value="HIBADH"/>
    <property type="match status" value="1"/>
</dbReference>
<evidence type="ECO:0000256" key="4">
    <source>
        <dbReference type="PIRSR" id="PIRSR000103-1"/>
    </source>
</evidence>
<dbReference type="Gene3D" id="3.40.50.720">
    <property type="entry name" value="NAD(P)-binding Rossmann-like Domain"/>
    <property type="match status" value="1"/>
</dbReference>
<dbReference type="Pfam" id="PF03446">
    <property type="entry name" value="NAD_binding_2"/>
    <property type="match status" value="1"/>
</dbReference>
<dbReference type="PANTHER" id="PTHR22981:SF7">
    <property type="entry name" value="3-HYDROXYISOBUTYRATE DEHYDROGENASE, MITOCHONDRIAL"/>
    <property type="match status" value="1"/>
</dbReference>
<evidence type="ECO:0000256" key="2">
    <source>
        <dbReference type="ARBA" id="ARBA00023002"/>
    </source>
</evidence>
<evidence type="ECO:0000313" key="8">
    <source>
        <dbReference type="Proteomes" id="UP000585272"/>
    </source>
</evidence>
<dbReference type="GO" id="GO:0008442">
    <property type="term" value="F:3-hydroxyisobutyrate dehydrogenase activity"/>
    <property type="evidence" value="ECO:0007669"/>
    <property type="project" value="UniProtKB-EC"/>
</dbReference>
<dbReference type="Pfam" id="PF14833">
    <property type="entry name" value="NAD_binding_11"/>
    <property type="match status" value="1"/>
</dbReference>
<dbReference type="InterPro" id="IPR006115">
    <property type="entry name" value="6PGDH_NADP-bd"/>
</dbReference>
<keyword evidence="8" id="KW-1185">Reference proteome</keyword>
<dbReference type="RefSeq" id="WP_221243209.1">
    <property type="nucleotide sequence ID" value="NZ_JACHNU010000007.1"/>
</dbReference>
<dbReference type="EMBL" id="JACHNU010000007">
    <property type="protein sequence ID" value="MBB4664452.1"/>
    <property type="molecule type" value="Genomic_DNA"/>
</dbReference>
<keyword evidence="2 7" id="KW-0560">Oxidoreductase</keyword>
<proteinExistence type="inferred from homology"/>
<comment type="similarity">
    <text evidence="1">Belongs to the HIBADH-related family.</text>
</comment>
<dbReference type="SUPFAM" id="SSF51735">
    <property type="entry name" value="NAD(P)-binding Rossmann-fold domains"/>
    <property type="match status" value="1"/>
</dbReference>
<gene>
    <name evidence="7" type="ORF">BDZ31_004063</name>
</gene>
<organism evidence="7 8">
    <name type="scientific">Conexibacter arvalis</name>
    <dbReference type="NCBI Taxonomy" id="912552"/>
    <lineage>
        <taxon>Bacteria</taxon>
        <taxon>Bacillati</taxon>
        <taxon>Actinomycetota</taxon>
        <taxon>Thermoleophilia</taxon>
        <taxon>Solirubrobacterales</taxon>
        <taxon>Conexibacteraceae</taxon>
        <taxon>Conexibacter</taxon>
    </lineage>
</organism>
<dbReference type="InterPro" id="IPR036291">
    <property type="entry name" value="NAD(P)-bd_dom_sf"/>
</dbReference>
<dbReference type="Proteomes" id="UP000585272">
    <property type="component" value="Unassembled WGS sequence"/>
</dbReference>
<keyword evidence="3" id="KW-0520">NAD</keyword>
<evidence type="ECO:0000256" key="1">
    <source>
        <dbReference type="ARBA" id="ARBA00009080"/>
    </source>
</evidence>
<feature type="domain" description="3-hydroxyisobutyrate dehydrogenase-like NAD-binding" evidence="6">
    <location>
        <begin position="168"/>
        <end position="287"/>
    </location>
</feature>
<evidence type="ECO:0000313" key="7">
    <source>
        <dbReference type="EMBL" id="MBB4664452.1"/>
    </source>
</evidence>
<dbReference type="InterPro" id="IPR013328">
    <property type="entry name" value="6PGD_dom2"/>
</dbReference>
<name>A0A840IHM5_9ACTN</name>
<reference evidence="7 8" key="1">
    <citation type="submission" date="2020-08" db="EMBL/GenBank/DDBJ databases">
        <title>Genomic Encyclopedia of Archaeal and Bacterial Type Strains, Phase II (KMG-II): from individual species to whole genera.</title>
        <authorList>
            <person name="Goeker M."/>
        </authorList>
    </citation>
    <scope>NUCLEOTIDE SEQUENCE [LARGE SCALE GENOMIC DNA]</scope>
    <source>
        <strain evidence="7 8">DSM 23288</strain>
    </source>
</reference>
<evidence type="ECO:0000256" key="3">
    <source>
        <dbReference type="ARBA" id="ARBA00023027"/>
    </source>
</evidence>
<dbReference type="Gene3D" id="1.10.1040.10">
    <property type="entry name" value="N-(1-d-carboxylethyl)-l-norvaline Dehydrogenase, domain 2"/>
    <property type="match status" value="1"/>
</dbReference>
<evidence type="ECO:0000259" key="5">
    <source>
        <dbReference type="Pfam" id="PF03446"/>
    </source>
</evidence>
<dbReference type="InterPro" id="IPR008927">
    <property type="entry name" value="6-PGluconate_DH-like_C_sf"/>
</dbReference>
<dbReference type="SUPFAM" id="SSF48179">
    <property type="entry name" value="6-phosphogluconate dehydrogenase C-terminal domain-like"/>
    <property type="match status" value="1"/>
</dbReference>
<evidence type="ECO:0000259" key="6">
    <source>
        <dbReference type="Pfam" id="PF14833"/>
    </source>
</evidence>
<dbReference type="EC" id="1.1.1.31" evidence="7"/>
<dbReference type="InterPro" id="IPR015815">
    <property type="entry name" value="HIBADH-related"/>
</dbReference>
<dbReference type="AlphaFoldDB" id="A0A840IHM5"/>
<dbReference type="GO" id="GO:0051287">
    <property type="term" value="F:NAD binding"/>
    <property type="evidence" value="ECO:0007669"/>
    <property type="project" value="InterPro"/>
</dbReference>
<feature type="active site" evidence="4">
    <location>
        <position position="174"/>
    </location>
</feature>
<comment type="caution">
    <text evidence="7">The sequence shown here is derived from an EMBL/GenBank/DDBJ whole genome shotgun (WGS) entry which is preliminary data.</text>
</comment>
<dbReference type="PANTHER" id="PTHR22981">
    <property type="entry name" value="3-HYDROXYISOBUTYRATE DEHYDROGENASE-RELATED"/>
    <property type="match status" value="1"/>
</dbReference>
<sequence>MRAIETVAFIGLGTMGGPMAATLARAGFTVRGVDASAERRAAAGPGVEPFETVAEACAGADAVLLSLPGSPQVEQVLLGDPAFLAAVPAGALVIDTTTGDPAITRRIGERLRERGHALLDAPVSGGAAGAATGALTLMVGGDQAAFERAEPLLHALSGGRHQRVGGQGAGHLVKLLNNLLCAVHLLTASEAARIAAAGGIDPARFVAAINGGSGRSGVTEVNYPRWIEPGTFDSGFTMGLMRRDVGLALQVAGRLGADTDVLRAAGEVWDASRAQLGDAEDFNRIVELDRSGEEAR</sequence>